<evidence type="ECO:0008006" key="4">
    <source>
        <dbReference type="Google" id="ProtNLM"/>
    </source>
</evidence>
<reference evidence="2" key="2">
    <citation type="journal article" date="2021" name="Microbiome">
        <title>Successional dynamics and alternative stable states in a saline activated sludge microbial community over 9 years.</title>
        <authorList>
            <person name="Wang Y."/>
            <person name="Ye J."/>
            <person name="Ju F."/>
            <person name="Liu L."/>
            <person name="Boyd J.A."/>
            <person name="Deng Y."/>
            <person name="Parks D.H."/>
            <person name="Jiang X."/>
            <person name="Yin X."/>
            <person name="Woodcroft B.J."/>
            <person name="Tyson G.W."/>
            <person name="Hugenholtz P."/>
            <person name="Polz M.F."/>
            <person name="Zhang T."/>
        </authorList>
    </citation>
    <scope>NUCLEOTIDE SEQUENCE</scope>
    <source>
        <strain evidence="2">HKST-UBA01</strain>
    </source>
</reference>
<dbReference type="AlphaFoldDB" id="A0A956M0L9"/>
<feature type="chain" id="PRO_5036969918" description="Right handed beta helix domain-containing protein" evidence="1">
    <location>
        <begin position="22"/>
        <end position="311"/>
    </location>
</feature>
<dbReference type="InterPro" id="IPR012334">
    <property type="entry name" value="Pectin_lyas_fold"/>
</dbReference>
<organism evidence="2 3">
    <name type="scientific">Eiseniibacteriota bacterium</name>
    <dbReference type="NCBI Taxonomy" id="2212470"/>
    <lineage>
        <taxon>Bacteria</taxon>
        <taxon>Candidatus Eiseniibacteriota</taxon>
    </lineage>
</organism>
<feature type="non-terminal residue" evidence="2">
    <location>
        <position position="311"/>
    </location>
</feature>
<keyword evidence="1" id="KW-0732">Signal</keyword>
<feature type="signal peptide" evidence="1">
    <location>
        <begin position="1"/>
        <end position="21"/>
    </location>
</feature>
<name>A0A956M0L9_UNCEI</name>
<dbReference type="Gene3D" id="2.160.20.10">
    <property type="entry name" value="Single-stranded right-handed beta-helix, Pectin lyase-like"/>
    <property type="match status" value="1"/>
</dbReference>
<evidence type="ECO:0000256" key="1">
    <source>
        <dbReference type="SAM" id="SignalP"/>
    </source>
</evidence>
<evidence type="ECO:0000313" key="2">
    <source>
        <dbReference type="EMBL" id="MCA9729004.1"/>
    </source>
</evidence>
<dbReference type="Proteomes" id="UP000697710">
    <property type="component" value="Unassembled WGS sequence"/>
</dbReference>
<dbReference type="SUPFAM" id="SSF51126">
    <property type="entry name" value="Pectin lyase-like"/>
    <property type="match status" value="1"/>
</dbReference>
<dbReference type="EMBL" id="JAGQHR010000542">
    <property type="protein sequence ID" value="MCA9729004.1"/>
    <property type="molecule type" value="Genomic_DNA"/>
</dbReference>
<evidence type="ECO:0000313" key="3">
    <source>
        <dbReference type="Proteomes" id="UP000697710"/>
    </source>
</evidence>
<gene>
    <name evidence="2" type="ORF">KC729_15030</name>
</gene>
<comment type="caution">
    <text evidence="2">The sequence shown here is derived from an EMBL/GenBank/DDBJ whole genome shotgun (WGS) entry which is preliminary data.</text>
</comment>
<proteinExistence type="predicted"/>
<protein>
    <recommendedName>
        <fullName evidence="4">Right handed beta helix domain-containing protein</fullName>
    </recommendedName>
</protein>
<dbReference type="InterPro" id="IPR011050">
    <property type="entry name" value="Pectin_lyase_fold/virulence"/>
</dbReference>
<reference evidence="2" key="1">
    <citation type="submission" date="2020-04" db="EMBL/GenBank/DDBJ databases">
        <authorList>
            <person name="Zhang T."/>
        </authorList>
    </citation>
    <scope>NUCLEOTIDE SEQUENCE</scope>
    <source>
        <strain evidence="2">HKST-UBA01</strain>
    </source>
</reference>
<sequence>MRLFGGTGIVAAALATIVGSAAGTTLEVPQEYPTITAALAAAGVGDTVLVDDGIYFETARIEPGRTVISRNLHGADIRGNGGNAVVFVGSGQTSDAPATISRVLVQSATSWGPAVIQSENPNTLVEDCLVLGGGPIENVLPVVWLESGGIVRRCHVDGLRQSTMFQSTDPGAYMLIEDCLLGEFVFGIGIQAFGDSSYTEFRNNTVDRAYSFLCSSFSRPYQVHFVNNIFWHHNLQCYGFGEYISPELLLSYNCFEPLDLWDPFYNCPEYIRGPGNIEGDPAFCDDPGRQWWLDPDSPCIGTGENGEDMGV</sequence>
<accession>A0A956M0L9</accession>